<evidence type="ECO:0000313" key="16">
    <source>
        <dbReference type="EMBL" id="GAA0469222.1"/>
    </source>
</evidence>
<reference evidence="17" key="1">
    <citation type="journal article" date="2019" name="Int. J. Syst. Evol. Microbiol.">
        <title>The Global Catalogue of Microorganisms (GCM) 10K type strain sequencing project: providing services to taxonomists for standard genome sequencing and annotation.</title>
        <authorList>
            <consortium name="The Broad Institute Genomics Platform"/>
            <consortium name="The Broad Institute Genome Sequencing Center for Infectious Disease"/>
            <person name="Wu L."/>
            <person name="Ma J."/>
        </authorList>
    </citation>
    <scope>NUCLEOTIDE SEQUENCE [LARGE SCALE GENOMIC DNA]</scope>
    <source>
        <strain evidence="17">JCM 4805</strain>
    </source>
</reference>
<keyword evidence="17" id="KW-1185">Reference proteome</keyword>
<evidence type="ECO:0000256" key="14">
    <source>
        <dbReference type="RuleBase" id="RU000578"/>
    </source>
</evidence>
<keyword evidence="8 13" id="KW-0067">ATP-binding</keyword>
<accession>A0ABP3K1C3</accession>
<evidence type="ECO:0000259" key="15">
    <source>
        <dbReference type="Pfam" id="PF02463"/>
    </source>
</evidence>
<evidence type="ECO:0000256" key="2">
    <source>
        <dbReference type="ARBA" id="ARBA00008016"/>
    </source>
</evidence>
<dbReference type="RefSeq" id="WP_346096089.1">
    <property type="nucleotide sequence ID" value="NZ_BAAABY010000026.1"/>
</dbReference>
<organism evidence="16 17">
    <name type="scientific">Streptomyces olivaceiscleroticus</name>
    <dbReference type="NCBI Taxonomy" id="68245"/>
    <lineage>
        <taxon>Bacteria</taxon>
        <taxon>Bacillati</taxon>
        <taxon>Actinomycetota</taxon>
        <taxon>Actinomycetes</taxon>
        <taxon>Kitasatosporales</taxon>
        <taxon>Streptomycetaceae</taxon>
        <taxon>Streptomyces</taxon>
    </lineage>
</organism>
<evidence type="ECO:0000256" key="11">
    <source>
        <dbReference type="ARBA" id="ARBA00023236"/>
    </source>
</evidence>
<evidence type="ECO:0000256" key="13">
    <source>
        <dbReference type="HAMAP-Rule" id="MF_00365"/>
    </source>
</evidence>
<dbReference type="Gene3D" id="3.40.50.300">
    <property type="entry name" value="P-loop containing nucleotide triphosphate hydrolases"/>
    <property type="match status" value="1"/>
</dbReference>
<dbReference type="EMBL" id="BAAABY010000026">
    <property type="protein sequence ID" value="GAA0469222.1"/>
    <property type="molecule type" value="Genomic_DNA"/>
</dbReference>
<dbReference type="PANTHER" id="PTHR32182:SF0">
    <property type="entry name" value="DNA REPLICATION AND REPAIR PROTEIN RECF"/>
    <property type="match status" value="1"/>
</dbReference>
<evidence type="ECO:0000256" key="4">
    <source>
        <dbReference type="ARBA" id="ARBA00022490"/>
    </source>
</evidence>
<evidence type="ECO:0000256" key="5">
    <source>
        <dbReference type="ARBA" id="ARBA00022705"/>
    </source>
</evidence>
<evidence type="ECO:0000256" key="10">
    <source>
        <dbReference type="ARBA" id="ARBA00023204"/>
    </source>
</evidence>
<evidence type="ECO:0000256" key="12">
    <source>
        <dbReference type="ARBA" id="ARBA00025401"/>
    </source>
</evidence>
<dbReference type="SUPFAM" id="SSF52540">
    <property type="entry name" value="P-loop containing nucleoside triphosphate hydrolases"/>
    <property type="match status" value="1"/>
</dbReference>
<dbReference type="Pfam" id="PF02463">
    <property type="entry name" value="SMC_N"/>
    <property type="match status" value="1"/>
</dbReference>
<dbReference type="NCBIfam" id="TIGR00611">
    <property type="entry name" value="recf"/>
    <property type="match status" value="1"/>
</dbReference>
<dbReference type="HAMAP" id="MF_00365">
    <property type="entry name" value="RecF"/>
    <property type="match status" value="1"/>
</dbReference>
<evidence type="ECO:0000256" key="6">
    <source>
        <dbReference type="ARBA" id="ARBA00022741"/>
    </source>
</evidence>
<dbReference type="PANTHER" id="PTHR32182">
    <property type="entry name" value="DNA REPLICATION AND REPAIR PROTEIN RECF"/>
    <property type="match status" value="1"/>
</dbReference>
<gene>
    <name evidence="13 16" type="primary">recF</name>
    <name evidence="16" type="ORF">GCM10010361_36840</name>
</gene>
<evidence type="ECO:0000256" key="1">
    <source>
        <dbReference type="ARBA" id="ARBA00004496"/>
    </source>
</evidence>
<evidence type="ECO:0000256" key="8">
    <source>
        <dbReference type="ARBA" id="ARBA00022840"/>
    </source>
</evidence>
<keyword evidence="4 13" id="KW-0963">Cytoplasm</keyword>
<dbReference type="Gene3D" id="1.20.1050.90">
    <property type="entry name" value="RecF/RecN/SMC, N-terminal domain"/>
    <property type="match status" value="1"/>
</dbReference>
<keyword evidence="6 13" id="KW-0547">Nucleotide-binding</keyword>
<dbReference type="CDD" id="cd03242">
    <property type="entry name" value="ABC_RecF"/>
    <property type="match status" value="1"/>
</dbReference>
<feature type="domain" description="RecF/RecN/SMC N-terminal" evidence="15">
    <location>
        <begin position="3"/>
        <end position="352"/>
    </location>
</feature>
<evidence type="ECO:0000256" key="3">
    <source>
        <dbReference type="ARBA" id="ARBA00020170"/>
    </source>
</evidence>
<evidence type="ECO:0000256" key="9">
    <source>
        <dbReference type="ARBA" id="ARBA00023125"/>
    </source>
</evidence>
<dbReference type="InterPro" id="IPR003395">
    <property type="entry name" value="RecF/RecN/SMC_N"/>
</dbReference>
<dbReference type="InterPro" id="IPR027417">
    <property type="entry name" value="P-loop_NTPase"/>
</dbReference>
<keyword evidence="9 13" id="KW-0238">DNA-binding</keyword>
<dbReference type="InterPro" id="IPR001238">
    <property type="entry name" value="DNA-binding_RecF"/>
</dbReference>
<keyword evidence="10 13" id="KW-0234">DNA repair</keyword>
<protein>
    <recommendedName>
        <fullName evidence="3 13">DNA replication and repair protein RecF</fullName>
    </recommendedName>
</protein>
<dbReference type="Proteomes" id="UP001500909">
    <property type="component" value="Unassembled WGS sequence"/>
</dbReference>
<keyword evidence="5 13" id="KW-0235">DNA replication</keyword>
<comment type="function">
    <text evidence="12 13 14">The RecF protein is involved in DNA metabolism; it is required for DNA replication and normal SOS inducibility. RecF binds preferentially to single-stranded, linear DNA. It also seems to bind ATP.</text>
</comment>
<proteinExistence type="inferred from homology"/>
<keyword evidence="11 13" id="KW-0742">SOS response</keyword>
<comment type="subcellular location">
    <subcellularLocation>
        <location evidence="1 13 14">Cytoplasm</location>
    </subcellularLocation>
</comment>
<name>A0ABP3K1C3_9ACTN</name>
<dbReference type="InterPro" id="IPR018078">
    <property type="entry name" value="DNA-binding_RecF_CS"/>
</dbReference>
<dbReference type="PROSITE" id="PS00618">
    <property type="entry name" value="RECF_2"/>
    <property type="match status" value="1"/>
</dbReference>
<comment type="caution">
    <text evidence="16">The sequence shown here is derived from an EMBL/GenBank/DDBJ whole genome shotgun (WGS) entry which is preliminary data.</text>
</comment>
<sequence>MHVAHLSLADFRSYARVEVPLDPGVTAFVGPNGQGKTNLVEAVGYLATLGSHRVSSDAPLVRMGAERAIVRAQVVQGDRQQLVELELNPGKANRARINRSSQVKPRDVLGIVRTVLFAPEDLALVKGDPGERRRFLDELITARSPRMAGVRSDYDRVLKQRNTLLKSAALARRHGGRKMDLSTLDVWDQHLARAGAELLAQRLDLIATLQPLADKAYEQLAPGGGPVALEYRGSVGERLAEASNREELYGLLMEALGEARKNEIERGVTLVGPHRDDLVLKLGRLPAKGYASHGESWSYALALRLASYDLLRTEGNEPVLVLDDVFAELDSRRRERLAELVAPGEQVLVTAAVDDDVPGVLAGTRFAVSEGTAEKVS</sequence>
<feature type="binding site" evidence="13">
    <location>
        <begin position="30"/>
        <end position="37"/>
    </location>
    <ligand>
        <name>ATP</name>
        <dbReference type="ChEBI" id="CHEBI:30616"/>
    </ligand>
</feature>
<dbReference type="InterPro" id="IPR042174">
    <property type="entry name" value="RecF_2"/>
</dbReference>
<keyword evidence="7 13" id="KW-0227">DNA damage</keyword>
<evidence type="ECO:0000313" key="17">
    <source>
        <dbReference type="Proteomes" id="UP001500909"/>
    </source>
</evidence>
<comment type="similarity">
    <text evidence="2 13 14">Belongs to the RecF family.</text>
</comment>
<evidence type="ECO:0000256" key="7">
    <source>
        <dbReference type="ARBA" id="ARBA00022763"/>
    </source>
</evidence>
<dbReference type="PROSITE" id="PS00617">
    <property type="entry name" value="RECF_1"/>
    <property type="match status" value="1"/>
</dbReference>